<dbReference type="GO" id="GO:0003677">
    <property type="term" value="F:DNA binding"/>
    <property type="evidence" value="ECO:0007669"/>
    <property type="project" value="UniProtKB-KW"/>
</dbReference>
<keyword evidence="1" id="KW-0805">Transcription regulation</keyword>
<dbReference type="SUPFAM" id="SSF51306">
    <property type="entry name" value="LexA/Signal peptidase"/>
    <property type="match status" value="1"/>
</dbReference>
<dbReference type="InterPro" id="IPR039418">
    <property type="entry name" value="LexA-like"/>
</dbReference>
<dbReference type="InterPro" id="IPR036286">
    <property type="entry name" value="LexA/Signal_pep-like_sf"/>
</dbReference>
<dbReference type="PANTHER" id="PTHR40661">
    <property type="match status" value="1"/>
</dbReference>
<evidence type="ECO:0000259" key="4">
    <source>
        <dbReference type="Pfam" id="PF00717"/>
    </source>
</evidence>
<dbReference type="InterPro" id="IPR015927">
    <property type="entry name" value="Peptidase_S24_S26A/B/C"/>
</dbReference>
<dbReference type="PANTHER" id="PTHR40661:SF3">
    <property type="entry name" value="FELS-1 PROPHAGE TRANSCRIPTIONAL REGULATOR"/>
    <property type="match status" value="1"/>
</dbReference>
<keyword evidence="3" id="KW-0804">Transcription</keyword>
<protein>
    <recommendedName>
        <fullName evidence="4">Peptidase S24/S26A/S26B/S26C domain-containing protein</fullName>
    </recommendedName>
</protein>
<dbReference type="CDD" id="cd06529">
    <property type="entry name" value="S24_LexA-like"/>
    <property type="match status" value="1"/>
</dbReference>
<dbReference type="Gene3D" id="2.10.109.10">
    <property type="entry name" value="Umud Fragment, subunit A"/>
    <property type="match status" value="1"/>
</dbReference>
<evidence type="ECO:0000256" key="1">
    <source>
        <dbReference type="ARBA" id="ARBA00023015"/>
    </source>
</evidence>
<organism evidence="5 6">
    <name type="scientific">Advenella kashmirensis</name>
    <dbReference type="NCBI Taxonomy" id="310575"/>
    <lineage>
        <taxon>Bacteria</taxon>
        <taxon>Pseudomonadati</taxon>
        <taxon>Pseudomonadota</taxon>
        <taxon>Betaproteobacteria</taxon>
        <taxon>Burkholderiales</taxon>
        <taxon>Alcaligenaceae</taxon>
    </lineage>
</organism>
<evidence type="ECO:0000256" key="3">
    <source>
        <dbReference type="ARBA" id="ARBA00023163"/>
    </source>
</evidence>
<sequence length="236" mass="26791">MDTKKLNRRANLLTIITKRYGGNQKACAEAWQMKPPMVSRWLASGKVKDPRFINEESARRIESLENLEEYDLDSDPADFSLNREEGAIVVKKQDAHISVTNAAASMGYGLDSPDFEMIVDTMRVTKSWVNMELPTISSINNLAILPGYGDSMSPTYNSGDLLFVDRGVTNIKDDAIYVFSIDSQLFVKRMIRNPIKKTLIAKSDNDAYGQFEIEEKDQQRMIIHGLIVYAWNKKKL</sequence>
<keyword evidence="2" id="KW-0238">DNA-binding</keyword>
<accession>A0A356LAR9</accession>
<evidence type="ECO:0000256" key="2">
    <source>
        <dbReference type="ARBA" id="ARBA00023125"/>
    </source>
</evidence>
<dbReference type="EMBL" id="DOEK01000003">
    <property type="protein sequence ID" value="HBP27919.1"/>
    <property type="molecule type" value="Genomic_DNA"/>
</dbReference>
<reference evidence="5 6" key="1">
    <citation type="journal article" date="2018" name="Nat. Biotechnol.">
        <title>A standardized bacterial taxonomy based on genome phylogeny substantially revises the tree of life.</title>
        <authorList>
            <person name="Parks D.H."/>
            <person name="Chuvochina M."/>
            <person name="Waite D.W."/>
            <person name="Rinke C."/>
            <person name="Skarshewski A."/>
            <person name="Chaumeil P.A."/>
            <person name="Hugenholtz P."/>
        </authorList>
    </citation>
    <scope>NUCLEOTIDE SEQUENCE [LARGE SCALE GENOMIC DNA]</scope>
    <source>
        <strain evidence="5">UBA10707</strain>
    </source>
</reference>
<evidence type="ECO:0000313" key="5">
    <source>
        <dbReference type="EMBL" id="HBP27919.1"/>
    </source>
</evidence>
<proteinExistence type="predicted"/>
<name>A0A356LAR9_9BURK</name>
<dbReference type="Proteomes" id="UP000264036">
    <property type="component" value="Unassembled WGS sequence"/>
</dbReference>
<dbReference type="AlphaFoldDB" id="A0A356LAR9"/>
<dbReference type="Pfam" id="PF00717">
    <property type="entry name" value="Peptidase_S24"/>
    <property type="match status" value="1"/>
</dbReference>
<evidence type="ECO:0000313" key="6">
    <source>
        <dbReference type="Proteomes" id="UP000264036"/>
    </source>
</evidence>
<feature type="domain" description="Peptidase S24/S26A/S26B/S26C" evidence="4">
    <location>
        <begin position="111"/>
        <end position="227"/>
    </location>
</feature>
<gene>
    <name evidence="5" type="ORF">DD666_00705</name>
</gene>
<comment type="caution">
    <text evidence="5">The sequence shown here is derived from an EMBL/GenBank/DDBJ whole genome shotgun (WGS) entry which is preliminary data.</text>
</comment>